<evidence type="ECO:0000259" key="1">
    <source>
        <dbReference type="Pfam" id="PF16313"/>
    </source>
</evidence>
<dbReference type="AlphaFoldDB" id="A0A1H4CZN1"/>
<dbReference type="PANTHER" id="PTHR38478">
    <property type="entry name" value="PEPTIDASE M1A AND M12B"/>
    <property type="match status" value="1"/>
</dbReference>
<proteinExistence type="predicted"/>
<keyword evidence="5" id="KW-1185">Reference proteome</keyword>
<feature type="domain" description="DUF5117" evidence="2">
    <location>
        <begin position="112"/>
        <end position="298"/>
    </location>
</feature>
<name>A0A1H4CZN1_9BACT</name>
<evidence type="ECO:0000259" key="2">
    <source>
        <dbReference type="Pfam" id="PF17148"/>
    </source>
</evidence>
<protein>
    <recommendedName>
        <fullName evidence="6">DUF5117 domain-containing protein</fullName>
    </recommendedName>
</protein>
<dbReference type="STRING" id="1033731.SAMN05444145_10583"/>
<dbReference type="Pfam" id="PF16313">
    <property type="entry name" value="DUF4953"/>
    <property type="match status" value="1"/>
</dbReference>
<reference evidence="4 5" key="1">
    <citation type="submission" date="2016-10" db="EMBL/GenBank/DDBJ databases">
        <authorList>
            <person name="de Groot N.N."/>
        </authorList>
    </citation>
    <scope>NUCLEOTIDE SEQUENCE [LARGE SCALE GENOMIC DNA]</scope>
    <source>
        <strain evidence="4 5">DSM 25383</strain>
    </source>
</reference>
<dbReference type="Pfam" id="PF17148">
    <property type="entry name" value="DUF5117"/>
    <property type="match status" value="1"/>
</dbReference>
<gene>
    <name evidence="4" type="ORF">SAMN05444145_10583</name>
</gene>
<evidence type="ECO:0000313" key="4">
    <source>
        <dbReference type="EMBL" id="SEA65716.1"/>
    </source>
</evidence>
<dbReference type="PANTHER" id="PTHR38478:SF1">
    <property type="entry name" value="ZINC DEPENDENT METALLOPROTEASE DOMAIN LIPOPROTEIN"/>
    <property type="match status" value="1"/>
</dbReference>
<dbReference type="InterPro" id="IPR033413">
    <property type="entry name" value="DUF5117"/>
</dbReference>
<sequence length="877" mass="97162">MKYYKILLLGLVIGSLAIPVQESCAAGKKKKKETADSVKTAPKATAYDKLFKGKKGVVHKKGVMTVHKVEDKIYLEVPVGIFGRDLLVDTHIDRTSDVGLLAPGQKAAPSQRLRIDRTDSLVLFRKPAYNVYAKGDDANVESALRASRIGPIVKTFPIAAVNNDSTAVVFNATSYFQGSNNDIVNLRGVPVGEGLFIYENAHIADRSQIDGVEAFNNSIAVSSEVGIRLTLAFPMGILDEKPETSAGIVTSLTLLPDEKMKVRKADPRIGTSYVRYTSFSDKGSKEGYFAGRWKLEAKEPEKIRRGELSEPVKPIVIYIDTLFSENWARAIRTGIEKWNPVLEQAGFERAIRVERYPSDSAFRADDPLISRVVYSASTGNTVTLNRLPDPRTGEIMSVSLTVPRDFAESARKEAVYTIANTDRRYAGYYLSDEAVCEVLTAKVMQRMAAALGLAPNLAGSMAYSPEQLRDPAFTRKYGFTASVTDDVLFNYAARPGDRERGVATIIDKPGIYDEFAVKWLYTPLESDEKETLDKWLAEKAGDPRFFYGKQSGISFALDPRAQKGDLGSDITVSMAQNIENLKFIIANAPGWLKDDSIPESYKDLFPDFVFLKIYDYVRYLSGYIGGIYQNEPHADNMQPANIPVPAHVQKQALKAVLELCEDLSWMDANREFMYLGGPNSTLSALAYTSMPIMQIMNRVARMALSVEKSEAPYTQEEALNDIATFIFKDVRKGKALTPARMTYAGQYIAFLLNGSPVLKANLKKAKSNGKSLADEAVDPFSEWEESNRRIASIRYAAGSASGLLPDDLTETGVTTQAMQPTTTIYYYFPKNTEPVYFGKMKDARRDIQRAIGNCNNAMDRGALKYYLSLIDMALTGK</sequence>
<evidence type="ECO:0000259" key="3">
    <source>
        <dbReference type="Pfam" id="PF17162"/>
    </source>
</evidence>
<dbReference type="Pfam" id="PF17162">
    <property type="entry name" value="DUF5118"/>
    <property type="match status" value="1"/>
</dbReference>
<dbReference type="Proteomes" id="UP000183253">
    <property type="component" value="Unassembled WGS sequence"/>
</dbReference>
<organism evidence="4 5">
    <name type="scientific">Alistipes timonensis JC136</name>
    <dbReference type="NCBI Taxonomy" id="1033731"/>
    <lineage>
        <taxon>Bacteria</taxon>
        <taxon>Pseudomonadati</taxon>
        <taxon>Bacteroidota</taxon>
        <taxon>Bacteroidia</taxon>
        <taxon>Bacteroidales</taxon>
        <taxon>Rikenellaceae</taxon>
        <taxon>Alistipes</taxon>
    </lineage>
</organism>
<accession>A0A1H4CZN1</accession>
<dbReference type="InterPro" id="IPR032534">
    <property type="entry name" value="EcxA_zinc-bd"/>
</dbReference>
<dbReference type="OrthoDB" id="1038482at2"/>
<evidence type="ECO:0000313" key="5">
    <source>
        <dbReference type="Proteomes" id="UP000183253"/>
    </source>
</evidence>
<dbReference type="SUPFAM" id="SSF55486">
    <property type="entry name" value="Metalloproteases ('zincins'), catalytic domain"/>
    <property type="match status" value="1"/>
</dbReference>
<dbReference type="InterPro" id="IPR033428">
    <property type="entry name" value="DUF5118"/>
</dbReference>
<feature type="domain" description="DUF5118" evidence="3">
    <location>
        <begin position="45"/>
        <end position="94"/>
    </location>
</feature>
<dbReference type="EMBL" id="FNRI01000005">
    <property type="protein sequence ID" value="SEA65716.1"/>
    <property type="molecule type" value="Genomic_DNA"/>
</dbReference>
<evidence type="ECO:0008006" key="6">
    <source>
        <dbReference type="Google" id="ProtNLM"/>
    </source>
</evidence>
<feature type="domain" description="EcxA zinc-binding" evidence="1">
    <location>
        <begin position="432"/>
        <end position="732"/>
    </location>
</feature>